<gene>
    <name evidence="7" type="ORF">EJB05_41463</name>
</gene>
<dbReference type="Gramene" id="TVU08078">
    <property type="protein sequence ID" value="TVU08078"/>
    <property type="gene ID" value="EJB05_41463"/>
</dbReference>
<evidence type="ECO:0000256" key="5">
    <source>
        <dbReference type="SAM" id="MobiDB-lite"/>
    </source>
</evidence>
<dbReference type="EMBL" id="RWGY01000039">
    <property type="protein sequence ID" value="TVU08078.1"/>
    <property type="molecule type" value="Genomic_DNA"/>
</dbReference>
<evidence type="ECO:0000256" key="1">
    <source>
        <dbReference type="ARBA" id="ARBA00022723"/>
    </source>
</evidence>
<organism evidence="7 8">
    <name type="scientific">Eragrostis curvula</name>
    <name type="common">weeping love grass</name>
    <dbReference type="NCBI Taxonomy" id="38414"/>
    <lineage>
        <taxon>Eukaryota</taxon>
        <taxon>Viridiplantae</taxon>
        <taxon>Streptophyta</taxon>
        <taxon>Embryophyta</taxon>
        <taxon>Tracheophyta</taxon>
        <taxon>Spermatophyta</taxon>
        <taxon>Magnoliopsida</taxon>
        <taxon>Liliopsida</taxon>
        <taxon>Poales</taxon>
        <taxon>Poaceae</taxon>
        <taxon>PACMAD clade</taxon>
        <taxon>Chloridoideae</taxon>
        <taxon>Eragrostideae</taxon>
        <taxon>Eragrostidinae</taxon>
        <taxon>Eragrostis</taxon>
    </lineage>
</organism>
<keyword evidence="3" id="KW-0862">Zinc</keyword>
<evidence type="ECO:0000313" key="8">
    <source>
        <dbReference type="Proteomes" id="UP000324897"/>
    </source>
</evidence>
<evidence type="ECO:0000313" key="7">
    <source>
        <dbReference type="EMBL" id="TVU08078.1"/>
    </source>
</evidence>
<proteinExistence type="predicted"/>
<keyword evidence="2 4" id="KW-0863">Zinc-finger</keyword>
<keyword evidence="8" id="KW-1185">Reference proteome</keyword>
<dbReference type="InterPro" id="IPR006564">
    <property type="entry name" value="Znf_PMZ"/>
</dbReference>
<feature type="region of interest" description="Disordered" evidence="5">
    <location>
        <begin position="47"/>
        <end position="69"/>
    </location>
</feature>
<dbReference type="Pfam" id="PF04434">
    <property type="entry name" value="SWIM"/>
    <property type="match status" value="1"/>
</dbReference>
<evidence type="ECO:0000256" key="3">
    <source>
        <dbReference type="ARBA" id="ARBA00022833"/>
    </source>
</evidence>
<accession>A0A5J9TAT9</accession>
<sequence length="576" mass="64567">MAERSNPPAVPCSLPFSFPIPRPQLPTAEWLEGNAFWGVNHIRDFRSGLGSESQPKTVAEPGPVDEDRSGPGFGAVQGTNFKQEVHSHGTMLGSLPQSMGGRAASRPTSSRTPVLKQPCLRISEMGNPIGARNVPVATSEKWQDRVEGEIRANMSDCTASFGGHVPEGVNKIHQVRTLQFDLNCMPDELSNVEMKSDNKCVTKTCNKGERPGLDLMQFVDSSIEETSSWYSFSDTEDQGSTDENVHDNVDVASPLGGVSGHYRVEGPNARDKQEGKKSALEMAIMKFADRSTPYIIDPSIGTEFDCVAEAFDYYNLYSWEAGFGIKYGRTRYSESKKLKDINPAEKYVLSVEMRCCCARNLRAVCQKISREEAEEDIKKTLLVFREMREADPGENYEERRTKLFTRDLSMGGPLISQAAKIYTYKVFGMFCKVKTESEDYFVTEVVKGKEYIAEHYNVEKVQRWCKGRYLVQVNADCTMFKCECGMFEHFGLPCCHSLRVMISVGVKAIPDAMIMRRWTRKARLILPAHLAQYGDPNPALTAQTRWVATIEGVINCTLVSLTNIPEEQEERQPIQN</sequence>
<dbReference type="AlphaFoldDB" id="A0A5J9TAT9"/>
<name>A0A5J9TAT9_9POAL</name>
<feature type="non-terminal residue" evidence="7">
    <location>
        <position position="1"/>
    </location>
</feature>
<dbReference type="PANTHER" id="PTHR47482:SF5">
    <property type="entry name" value="FAR1 DOMAIN-CONTAINING PROTEIN"/>
    <property type="match status" value="1"/>
</dbReference>
<dbReference type="PROSITE" id="PS50966">
    <property type="entry name" value="ZF_SWIM"/>
    <property type="match status" value="1"/>
</dbReference>
<protein>
    <recommendedName>
        <fullName evidence="6">SWIM-type domain-containing protein</fullName>
    </recommendedName>
</protein>
<dbReference type="PANTHER" id="PTHR47482">
    <property type="entry name" value="OS11G0632001 PROTEIN"/>
    <property type="match status" value="1"/>
</dbReference>
<feature type="domain" description="SWIM-type" evidence="6">
    <location>
        <begin position="469"/>
        <end position="505"/>
    </location>
</feature>
<comment type="caution">
    <text evidence="7">The sequence shown here is derived from an EMBL/GenBank/DDBJ whole genome shotgun (WGS) entry which is preliminary data.</text>
</comment>
<dbReference type="GO" id="GO:0008270">
    <property type="term" value="F:zinc ion binding"/>
    <property type="evidence" value="ECO:0007669"/>
    <property type="project" value="UniProtKB-KW"/>
</dbReference>
<reference evidence="7 8" key="1">
    <citation type="journal article" date="2019" name="Sci. Rep.">
        <title>A high-quality genome of Eragrostis curvula grass provides insights into Poaceae evolution and supports new strategies to enhance forage quality.</title>
        <authorList>
            <person name="Carballo J."/>
            <person name="Santos B.A.C.M."/>
            <person name="Zappacosta D."/>
            <person name="Garbus I."/>
            <person name="Selva J.P."/>
            <person name="Gallo C.A."/>
            <person name="Diaz A."/>
            <person name="Albertini E."/>
            <person name="Caccamo M."/>
            <person name="Echenique V."/>
        </authorList>
    </citation>
    <scope>NUCLEOTIDE SEQUENCE [LARGE SCALE GENOMIC DNA]</scope>
    <source>
        <strain evidence="8">cv. Victoria</strain>
        <tissue evidence="7">Leaf</tissue>
    </source>
</reference>
<dbReference type="InterPro" id="IPR007527">
    <property type="entry name" value="Znf_SWIM"/>
</dbReference>
<dbReference type="Proteomes" id="UP000324897">
    <property type="component" value="Chromosome 3"/>
</dbReference>
<keyword evidence="1" id="KW-0479">Metal-binding</keyword>
<dbReference type="SMART" id="SM00575">
    <property type="entry name" value="ZnF_PMZ"/>
    <property type="match status" value="1"/>
</dbReference>
<dbReference type="OrthoDB" id="683011at2759"/>
<evidence type="ECO:0000256" key="2">
    <source>
        <dbReference type="ARBA" id="ARBA00022771"/>
    </source>
</evidence>
<evidence type="ECO:0000256" key="4">
    <source>
        <dbReference type="PROSITE-ProRule" id="PRU00325"/>
    </source>
</evidence>
<evidence type="ECO:0000259" key="6">
    <source>
        <dbReference type="PROSITE" id="PS50966"/>
    </source>
</evidence>